<dbReference type="EMBL" id="VDMD01000002">
    <property type="protein sequence ID" value="TRM68453.1"/>
    <property type="molecule type" value="Genomic_DNA"/>
</dbReference>
<dbReference type="AlphaFoldDB" id="A0A550CUJ0"/>
<evidence type="ECO:0000256" key="2">
    <source>
        <dbReference type="ARBA" id="ARBA00022448"/>
    </source>
</evidence>
<keyword evidence="2" id="KW-0813">Transport</keyword>
<keyword evidence="6 7" id="KW-0472">Membrane</keyword>
<feature type="domain" description="Sodium/calcium exchanger membrane region" evidence="8">
    <location>
        <begin position="260"/>
        <end position="414"/>
    </location>
</feature>
<evidence type="ECO:0000256" key="7">
    <source>
        <dbReference type="SAM" id="Phobius"/>
    </source>
</evidence>
<keyword evidence="3 7" id="KW-0812">Transmembrane</keyword>
<dbReference type="PANTHER" id="PTHR31503:SF20">
    <property type="entry name" value="CA(2+)_H(+) EXCHANGER, PUTATIVE (EUROFUNG)-RELATED"/>
    <property type="match status" value="1"/>
</dbReference>
<dbReference type="OrthoDB" id="1699231at2759"/>
<feature type="transmembrane region" description="Helical" evidence="7">
    <location>
        <begin position="400"/>
        <end position="417"/>
    </location>
</feature>
<dbReference type="STRING" id="97359.A0A550CUJ0"/>
<dbReference type="Pfam" id="PF01699">
    <property type="entry name" value="Na_Ca_ex"/>
    <property type="match status" value="1"/>
</dbReference>
<feature type="transmembrane region" description="Helical" evidence="7">
    <location>
        <begin position="368"/>
        <end position="388"/>
    </location>
</feature>
<feature type="transmembrane region" description="Helical" evidence="7">
    <location>
        <begin position="343"/>
        <end position="362"/>
    </location>
</feature>
<dbReference type="GO" id="GO:0012505">
    <property type="term" value="C:endomembrane system"/>
    <property type="evidence" value="ECO:0007669"/>
    <property type="project" value="UniProtKB-SubCell"/>
</dbReference>
<comment type="caution">
    <text evidence="9">The sequence shown here is derived from an EMBL/GenBank/DDBJ whole genome shotgun (WGS) entry which is preliminary data.</text>
</comment>
<evidence type="ECO:0000256" key="5">
    <source>
        <dbReference type="ARBA" id="ARBA00023065"/>
    </source>
</evidence>
<feature type="transmembrane region" description="Helical" evidence="7">
    <location>
        <begin position="83"/>
        <end position="105"/>
    </location>
</feature>
<organism evidence="9 10">
    <name type="scientific">Schizophyllum amplum</name>
    <dbReference type="NCBI Taxonomy" id="97359"/>
    <lineage>
        <taxon>Eukaryota</taxon>
        <taxon>Fungi</taxon>
        <taxon>Dikarya</taxon>
        <taxon>Basidiomycota</taxon>
        <taxon>Agaricomycotina</taxon>
        <taxon>Agaricomycetes</taxon>
        <taxon>Agaricomycetidae</taxon>
        <taxon>Agaricales</taxon>
        <taxon>Schizophyllaceae</taxon>
        <taxon>Schizophyllum</taxon>
    </lineage>
</organism>
<accession>A0A550CUJ0</accession>
<gene>
    <name evidence="9" type="ORF">BD626DRAFT_394062</name>
</gene>
<name>A0A550CUJ0_9AGAR</name>
<comment type="subcellular location">
    <subcellularLocation>
        <location evidence="1">Endomembrane system</location>
        <topology evidence="1">Multi-pass membrane protein</topology>
    </subcellularLocation>
</comment>
<keyword evidence="10" id="KW-1185">Reference proteome</keyword>
<feature type="transmembrane region" description="Helical" evidence="7">
    <location>
        <begin position="21"/>
        <end position="39"/>
    </location>
</feature>
<evidence type="ECO:0000313" key="9">
    <source>
        <dbReference type="EMBL" id="TRM68453.1"/>
    </source>
</evidence>
<dbReference type="Proteomes" id="UP000320762">
    <property type="component" value="Unassembled WGS sequence"/>
</dbReference>
<feature type="transmembrane region" description="Helical" evidence="7">
    <location>
        <begin position="154"/>
        <end position="173"/>
    </location>
</feature>
<sequence length="444" mass="48638">MRVGKRNIGTLESLKNLAKSSWLLTFLVFVPIGWVTHFMEVHGESGGVGHQWVFLFNFLAIIPLEQLFEYGGEQMSHYVGKELGDFLVITLNNVVEATLAIILLNKCELRLLQATIIGVIVLHLLLIPGVTFIVGGARVMHQDLAPHHTDLNQALLTVGVICLLLPAAFFAAIDRGEAASAAIGSATSAVTDETRTMFLSMSHGLAVILLVVYICSRVYIHNPPGDDNALCPREHAPEGLKQEERELEEHDPKMSQWVTIAMLLATIGVMAATAEWLVDSIETVRTSGPGITEEWFGMILLPLVSYSADATIAIGFFFHYLFKHFLGKPSAPTTLAKARTIDMAIQFVLFWMPFITLCAWWAGHPLTLLFDLYEVAIIISSCFIVNYVTADAKTNWAEGAVLLAFYLMIALVTWFYTGQKEMHAFAACATIASAAEGGGEGAAH</sequence>
<evidence type="ECO:0000313" key="10">
    <source>
        <dbReference type="Proteomes" id="UP000320762"/>
    </source>
</evidence>
<evidence type="ECO:0000256" key="3">
    <source>
        <dbReference type="ARBA" id="ARBA00022692"/>
    </source>
</evidence>
<dbReference type="GO" id="GO:0015369">
    <property type="term" value="F:calcium:proton antiporter activity"/>
    <property type="evidence" value="ECO:0007669"/>
    <property type="project" value="TreeGrafter"/>
</dbReference>
<evidence type="ECO:0000256" key="6">
    <source>
        <dbReference type="ARBA" id="ARBA00023136"/>
    </source>
</evidence>
<evidence type="ECO:0000256" key="1">
    <source>
        <dbReference type="ARBA" id="ARBA00004127"/>
    </source>
</evidence>
<dbReference type="InterPro" id="IPR004713">
    <property type="entry name" value="CaH_exchang"/>
</dbReference>
<keyword evidence="5" id="KW-0406">Ion transport</keyword>
<feature type="transmembrane region" description="Helical" evidence="7">
    <location>
        <begin position="298"/>
        <end position="322"/>
    </location>
</feature>
<evidence type="ECO:0000256" key="4">
    <source>
        <dbReference type="ARBA" id="ARBA00022989"/>
    </source>
</evidence>
<feature type="transmembrane region" description="Helical" evidence="7">
    <location>
        <begin position="111"/>
        <end position="134"/>
    </location>
</feature>
<dbReference type="PANTHER" id="PTHR31503">
    <property type="entry name" value="VACUOLAR CALCIUM ION TRANSPORTER"/>
    <property type="match status" value="1"/>
</dbReference>
<keyword evidence="4 7" id="KW-1133">Transmembrane helix</keyword>
<feature type="transmembrane region" description="Helical" evidence="7">
    <location>
        <begin position="197"/>
        <end position="215"/>
    </location>
</feature>
<feature type="transmembrane region" description="Helical" evidence="7">
    <location>
        <begin position="257"/>
        <end position="278"/>
    </location>
</feature>
<dbReference type="InterPro" id="IPR004837">
    <property type="entry name" value="NaCa_Exmemb"/>
</dbReference>
<dbReference type="GO" id="GO:0006874">
    <property type="term" value="P:intracellular calcium ion homeostasis"/>
    <property type="evidence" value="ECO:0007669"/>
    <property type="project" value="TreeGrafter"/>
</dbReference>
<reference evidence="9 10" key="1">
    <citation type="journal article" date="2019" name="New Phytol.">
        <title>Comparative genomics reveals unique wood-decay strategies and fruiting body development in the Schizophyllaceae.</title>
        <authorList>
            <person name="Almasi E."/>
            <person name="Sahu N."/>
            <person name="Krizsan K."/>
            <person name="Balint B."/>
            <person name="Kovacs G.M."/>
            <person name="Kiss B."/>
            <person name="Cseklye J."/>
            <person name="Drula E."/>
            <person name="Henrissat B."/>
            <person name="Nagy I."/>
            <person name="Chovatia M."/>
            <person name="Adam C."/>
            <person name="LaButti K."/>
            <person name="Lipzen A."/>
            <person name="Riley R."/>
            <person name="Grigoriev I.V."/>
            <person name="Nagy L.G."/>
        </authorList>
    </citation>
    <scope>NUCLEOTIDE SEQUENCE [LARGE SCALE GENOMIC DNA]</scope>
    <source>
        <strain evidence="9 10">NL-1724</strain>
    </source>
</reference>
<dbReference type="GO" id="GO:0000329">
    <property type="term" value="C:fungal-type vacuole membrane"/>
    <property type="evidence" value="ECO:0007669"/>
    <property type="project" value="TreeGrafter"/>
</dbReference>
<proteinExistence type="predicted"/>
<evidence type="ECO:0000259" key="8">
    <source>
        <dbReference type="Pfam" id="PF01699"/>
    </source>
</evidence>
<protein>
    <recommendedName>
        <fullName evidence="8">Sodium/calcium exchanger membrane region domain-containing protein</fullName>
    </recommendedName>
</protein>